<accession>A0AAW0R474</accession>
<dbReference type="Proteomes" id="UP001392437">
    <property type="component" value="Unassembled WGS sequence"/>
</dbReference>
<sequence length="325" mass="34458">MAADPTRVLVTNLCAFSPAQTIELVGRAGVVKGNTRPDKVFLSGVSAGCLLSFACAAVLSCNASPWYAENAPGLLRLIAALIFPFGFVMITLTGADLFTGTTLYTTVAVLQRRLSLWKMAAHWLLCFWGNLAGSLFLAIVIFGYGGVFSASPFKEAAITFAVKKQVTPRWHEIFLRAVGCNWLVCLACLLSLQARGVGSKMAAMWWPVFAFVALGLDHVVANMFFVPLALFLGGAPGLSTGLYIWKGVVPVLLGNVVGGGLMVGVYYWYMYLAGESEVMVDGVGRGPVMSRCASGGGDGLLDLEEGNVIHRPDSSSSGLKMPAGV</sequence>
<dbReference type="GO" id="GO:0015513">
    <property type="term" value="F:high-affinity secondary active nitrite transmembrane transporter activity"/>
    <property type="evidence" value="ECO:0007669"/>
    <property type="project" value="TreeGrafter"/>
</dbReference>
<evidence type="ECO:0000256" key="1">
    <source>
        <dbReference type="ARBA" id="ARBA00004141"/>
    </source>
</evidence>
<comment type="similarity">
    <text evidence="6">Belongs to the FNT transporter (TC 1.A.16) family.</text>
</comment>
<keyword evidence="4 7" id="KW-1133">Transmembrane helix</keyword>
<dbReference type="EMBL" id="JAQQWP010000003">
    <property type="protein sequence ID" value="KAK8123732.1"/>
    <property type="molecule type" value="Genomic_DNA"/>
</dbReference>
<evidence type="ECO:0000256" key="3">
    <source>
        <dbReference type="ARBA" id="ARBA00022692"/>
    </source>
</evidence>
<evidence type="ECO:0000313" key="9">
    <source>
        <dbReference type="Proteomes" id="UP001392437"/>
    </source>
</evidence>
<evidence type="ECO:0000313" key="8">
    <source>
        <dbReference type="EMBL" id="KAK8123732.1"/>
    </source>
</evidence>
<comment type="caution">
    <text evidence="8">The sequence shown here is derived from an EMBL/GenBank/DDBJ whole genome shotgun (WGS) entry which is preliminary data.</text>
</comment>
<name>A0AAW0R474_9PEZI</name>
<dbReference type="AlphaFoldDB" id="A0AAW0R474"/>
<dbReference type="InterPro" id="IPR024002">
    <property type="entry name" value="For/NO2_transpt_CS"/>
</dbReference>
<feature type="transmembrane region" description="Helical" evidence="7">
    <location>
        <begin position="74"/>
        <end position="99"/>
    </location>
</feature>
<comment type="subcellular location">
    <subcellularLocation>
        <location evidence="1">Membrane</location>
        <topology evidence="1">Multi-pass membrane protein</topology>
    </subcellularLocation>
</comment>
<dbReference type="PROSITE" id="PS01006">
    <property type="entry name" value="FORMATE_NITRITE_TP_2"/>
    <property type="match status" value="1"/>
</dbReference>
<dbReference type="GO" id="GO:0015707">
    <property type="term" value="P:nitrite transport"/>
    <property type="evidence" value="ECO:0007669"/>
    <property type="project" value="TreeGrafter"/>
</dbReference>
<evidence type="ECO:0000256" key="2">
    <source>
        <dbReference type="ARBA" id="ARBA00022448"/>
    </source>
</evidence>
<feature type="transmembrane region" description="Helical" evidence="7">
    <location>
        <begin position="243"/>
        <end position="269"/>
    </location>
</feature>
<proteinExistence type="inferred from homology"/>
<dbReference type="PANTHER" id="PTHR30520">
    <property type="entry name" value="FORMATE TRANSPORTER-RELATED"/>
    <property type="match status" value="1"/>
</dbReference>
<dbReference type="InterPro" id="IPR000292">
    <property type="entry name" value="For/NO2_transpt"/>
</dbReference>
<evidence type="ECO:0000256" key="4">
    <source>
        <dbReference type="ARBA" id="ARBA00022989"/>
    </source>
</evidence>
<keyword evidence="9" id="KW-1185">Reference proteome</keyword>
<dbReference type="InterPro" id="IPR023271">
    <property type="entry name" value="Aquaporin-like"/>
</dbReference>
<keyword evidence="3 7" id="KW-0812">Transmembrane</keyword>
<evidence type="ECO:0000256" key="7">
    <source>
        <dbReference type="SAM" id="Phobius"/>
    </source>
</evidence>
<dbReference type="Pfam" id="PF01226">
    <property type="entry name" value="Form_Nir_trans"/>
    <property type="match status" value="1"/>
</dbReference>
<keyword evidence="5 7" id="KW-0472">Membrane</keyword>
<feature type="transmembrane region" description="Helical" evidence="7">
    <location>
        <begin position="173"/>
        <end position="192"/>
    </location>
</feature>
<reference evidence="8 9" key="1">
    <citation type="submission" date="2023-01" db="EMBL/GenBank/DDBJ databases">
        <title>Analysis of 21 Apiospora genomes using comparative genomics revels a genus with tremendous synthesis potential of carbohydrate active enzymes and secondary metabolites.</title>
        <authorList>
            <person name="Sorensen T."/>
        </authorList>
    </citation>
    <scope>NUCLEOTIDE SEQUENCE [LARGE SCALE GENOMIC DNA]</scope>
    <source>
        <strain evidence="8 9">CBS 117206</strain>
    </source>
</reference>
<evidence type="ECO:0000256" key="5">
    <source>
        <dbReference type="ARBA" id="ARBA00023136"/>
    </source>
</evidence>
<dbReference type="GO" id="GO:0005886">
    <property type="term" value="C:plasma membrane"/>
    <property type="evidence" value="ECO:0007669"/>
    <property type="project" value="TreeGrafter"/>
</dbReference>
<feature type="non-terminal residue" evidence="8">
    <location>
        <position position="325"/>
    </location>
</feature>
<organism evidence="8 9">
    <name type="scientific">Apiospora kogelbergensis</name>
    <dbReference type="NCBI Taxonomy" id="1337665"/>
    <lineage>
        <taxon>Eukaryota</taxon>
        <taxon>Fungi</taxon>
        <taxon>Dikarya</taxon>
        <taxon>Ascomycota</taxon>
        <taxon>Pezizomycotina</taxon>
        <taxon>Sordariomycetes</taxon>
        <taxon>Xylariomycetidae</taxon>
        <taxon>Amphisphaeriales</taxon>
        <taxon>Apiosporaceae</taxon>
        <taxon>Apiospora</taxon>
    </lineage>
</organism>
<keyword evidence="2" id="KW-0813">Transport</keyword>
<dbReference type="FunFam" id="1.20.1080.10:FF:000011">
    <property type="entry name" value="Formate family transporter"/>
    <property type="match status" value="1"/>
</dbReference>
<feature type="transmembrane region" description="Helical" evidence="7">
    <location>
        <begin position="204"/>
        <end position="231"/>
    </location>
</feature>
<feature type="transmembrane region" description="Helical" evidence="7">
    <location>
        <begin position="40"/>
        <end position="68"/>
    </location>
</feature>
<feature type="transmembrane region" description="Helical" evidence="7">
    <location>
        <begin position="120"/>
        <end position="144"/>
    </location>
</feature>
<gene>
    <name evidence="8" type="ORF">PG999_003650</name>
</gene>
<protein>
    <submittedName>
        <fullName evidence="8">Formate/nitrite transporter family protein</fullName>
    </submittedName>
</protein>
<dbReference type="PANTHER" id="PTHR30520:SF6">
    <property type="entry name" value="FORMATE_NITRATE FAMILY TRANSPORTER (EUROFUNG)"/>
    <property type="match status" value="1"/>
</dbReference>
<dbReference type="Gene3D" id="1.20.1080.10">
    <property type="entry name" value="Glycerol uptake facilitator protein"/>
    <property type="match status" value="1"/>
</dbReference>
<evidence type="ECO:0000256" key="6">
    <source>
        <dbReference type="ARBA" id="ARBA00049660"/>
    </source>
</evidence>